<evidence type="ECO:0000259" key="2">
    <source>
        <dbReference type="Pfam" id="PF26138"/>
    </source>
</evidence>
<dbReference type="Pfam" id="PF26138">
    <property type="entry name" value="DUF8040"/>
    <property type="match status" value="1"/>
</dbReference>
<comment type="caution">
    <text evidence="3">The sequence shown here is derived from an EMBL/GenBank/DDBJ whole genome shotgun (WGS) entry which is preliminary data.</text>
</comment>
<keyword evidence="1" id="KW-0812">Transmembrane</keyword>
<dbReference type="EMBL" id="BDDD01000103">
    <property type="protein sequence ID" value="GAV59222.1"/>
    <property type="molecule type" value="Genomic_DNA"/>
</dbReference>
<dbReference type="OrthoDB" id="1824335at2759"/>
<protein>
    <recommendedName>
        <fullName evidence="2">DUF8040 domain-containing protein</fullName>
    </recommendedName>
</protein>
<accession>A0A1Q3AUG7</accession>
<gene>
    <name evidence="3" type="ORF">CFOL_v3_02753</name>
</gene>
<dbReference type="STRING" id="3775.A0A1Q3AUG7"/>
<keyword evidence="4" id="KW-1185">Reference proteome</keyword>
<dbReference type="PANTHER" id="PTHR22930:SF228">
    <property type="entry name" value="PROTEIN ALP1-LIKE"/>
    <property type="match status" value="1"/>
</dbReference>
<dbReference type="Proteomes" id="UP000187406">
    <property type="component" value="Unassembled WGS sequence"/>
</dbReference>
<organism evidence="3 4">
    <name type="scientific">Cephalotus follicularis</name>
    <name type="common">Albany pitcher plant</name>
    <dbReference type="NCBI Taxonomy" id="3775"/>
    <lineage>
        <taxon>Eukaryota</taxon>
        <taxon>Viridiplantae</taxon>
        <taxon>Streptophyta</taxon>
        <taxon>Embryophyta</taxon>
        <taxon>Tracheophyta</taxon>
        <taxon>Spermatophyta</taxon>
        <taxon>Magnoliopsida</taxon>
        <taxon>eudicotyledons</taxon>
        <taxon>Gunneridae</taxon>
        <taxon>Pentapetalae</taxon>
        <taxon>rosids</taxon>
        <taxon>fabids</taxon>
        <taxon>Oxalidales</taxon>
        <taxon>Cephalotaceae</taxon>
        <taxon>Cephalotus</taxon>
    </lineage>
</organism>
<dbReference type="AlphaFoldDB" id="A0A1Q3AUG7"/>
<name>A0A1Q3AUG7_CEPFO</name>
<dbReference type="InterPro" id="IPR045249">
    <property type="entry name" value="HARBI1-like"/>
</dbReference>
<reference evidence="4" key="1">
    <citation type="submission" date="2016-04" db="EMBL/GenBank/DDBJ databases">
        <title>Cephalotus genome sequencing.</title>
        <authorList>
            <person name="Fukushima K."/>
            <person name="Hasebe M."/>
            <person name="Fang X."/>
        </authorList>
    </citation>
    <scope>NUCLEOTIDE SEQUENCE [LARGE SCALE GENOMIC DNA]</scope>
    <source>
        <strain evidence="4">cv. St1</strain>
    </source>
</reference>
<evidence type="ECO:0000313" key="4">
    <source>
        <dbReference type="Proteomes" id="UP000187406"/>
    </source>
</evidence>
<keyword evidence="1" id="KW-1133">Transmembrane helix</keyword>
<proteinExistence type="predicted"/>
<evidence type="ECO:0000256" key="1">
    <source>
        <dbReference type="SAM" id="Phobius"/>
    </source>
</evidence>
<sequence length="189" mass="22210">MDDKIRATILGAAVSVLAVGHLIMEYYKLRGRISDHIPRQPYIDRAYLRDMYMNSLLCRGDIHCIDQIRMRPVAFYELCNILTRYNLVHQSKNMSIKEQVLLFVHCLGHNVRFRVLAGRFHRSSETCHLYFRIVLKAVLKLYKYVVRFLLNDMFLYTSTSSKSGRTRKPVDLQYDDKFSDHPVCLVGLF</sequence>
<dbReference type="InterPro" id="IPR058353">
    <property type="entry name" value="DUF8040"/>
</dbReference>
<feature type="transmembrane region" description="Helical" evidence="1">
    <location>
        <begin position="6"/>
        <end position="24"/>
    </location>
</feature>
<keyword evidence="1" id="KW-0472">Membrane</keyword>
<evidence type="ECO:0000313" key="3">
    <source>
        <dbReference type="EMBL" id="GAV59222.1"/>
    </source>
</evidence>
<feature type="domain" description="DUF8040" evidence="2">
    <location>
        <begin position="49"/>
        <end position="140"/>
    </location>
</feature>
<dbReference type="InParanoid" id="A0A1Q3AUG7"/>
<dbReference type="PANTHER" id="PTHR22930">
    <property type="match status" value="1"/>
</dbReference>